<proteinExistence type="predicted"/>
<gene>
    <name evidence="1" type="ORF">llap_8882</name>
</gene>
<accession>A0A2I0U3Y8</accession>
<name>A0A2I0U3Y8_LIMLA</name>
<dbReference type="PANTHER" id="PTHR33332">
    <property type="entry name" value="REVERSE TRANSCRIPTASE DOMAIN-CONTAINING PROTEIN"/>
    <property type="match status" value="1"/>
</dbReference>
<dbReference type="OrthoDB" id="410381at2759"/>
<reference evidence="2" key="1">
    <citation type="submission" date="2017-11" db="EMBL/GenBank/DDBJ databases">
        <authorList>
            <person name="Lima N.C."/>
            <person name="Parody-Merino A.M."/>
            <person name="Battley P.F."/>
            <person name="Fidler A.E."/>
            <person name="Prosdocimi F."/>
        </authorList>
    </citation>
    <scope>NUCLEOTIDE SEQUENCE [LARGE SCALE GENOMIC DNA]</scope>
</reference>
<reference evidence="2" key="2">
    <citation type="submission" date="2017-12" db="EMBL/GenBank/DDBJ databases">
        <title>Genome sequence of the Bar-tailed Godwit (Limosa lapponica baueri).</title>
        <authorList>
            <person name="Lima N.C.B."/>
            <person name="Parody-Merino A.M."/>
            <person name="Battley P.F."/>
            <person name="Fidler A.E."/>
            <person name="Prosdocimi F."/>
        </authorList>
    </citation>
    <scope>NUCLEOTIDE SEQUENCE [LARGE SCALE GENOMIC DNA]</scope>
</reference>
<evidence type="ECO:0008006" key="3">
    <source>
        <dbReference type="Google" id="ProtNLM"/>
    </source>
</evidence>
<dbReference type="EMBL" id="KZ506204">
    <property type="protein sequence ID" value="PKU40810.1"/>
    <property type="molecule type" value="Genomic_DNA"/>
</dbReference>
<dbReference type="Proteomes" id="UP000233556">
    <property type="component" value="Unassembled WGS sequence"/>
</dbReference>
<protein>
    <recommendedName>
        <fullName evidence="3">Rna-directed dna polymerase from mobile element jockey-like</fullName>
    </recommendedName>
</protein>
<dbReference type="AlphaFoldDB" id="A0A2I0U3Y8"/>
<evidence type="ECO:0000313" key="1">
    <source>
        <dbReference type="EMBL" id="PKU40810.1"/>
    </source>
</evidence>
<evidence type="ECO:0000313" key="2">
    <source>
        <dbReference type="Proteomes" id="UP000233556"/>
    </source>
</evidence>
<sequence>MDISNIIRQLRDISYILIKFNKKCKVPHVGKKNPRHMGYVLEAGRLESGFSETTLRILVDSKLNTSQQCGLATRKSNSILGCIRQSVASWSSGMILALSSTLVRPHLEDSPQFWSSQYKRDMDVLETAWQGATKMMKDWHISAVRKS</sequence>
<keyword evidence="2" id="KW-1185">Reference proteome</keyword>
<organism evidence="1 2">
    <name type="scientific">Limosa lapponica baueri</name>
    <dbReference type="NCBI Taxonomy" id="1758121"/>
    <lineage>
        <taxon>Eukaryota</taxon>
        <taxon>Metazoa</taxon>
        <taxon>Chordata</taxon>
        <taxon>Craniata</taxon>
        <taxon>Vertebrata</taxon>
        <taxon>Euteleostomi</taxon>
        <taxon>Archelosauria</taxon>
        <taxon>Archosauria</taxon>
        <taxon>Dinosauria</taxon>
        <taxon>Saurischia</taxon>
        <taxon>Theropoda</taxon>
        <taxon>Coelurosauria</taxon>
        <taxon>Aves</taxon>
        <taxon>Neognathae</taxon>
        <taxon>Neoaves</taxon>
        <taxon>Charadriiformes</taxon>
        <taxon>Scolopacidae</taxon>
        <taxon>Limosa</taxon>
    </lineage>
</organism>